<keyword evidence="2" id="KW-1185">Reference proteome</keyword>
<accession>A0A8S4SA14</accession>
<sequence length="302" mass="31814">MFQLWESNPQPWTQKAGSLQTVPIGRHFDFTLKYKRSEMTLVLFTVALVGVAFCSPVSRYISNGPAIIDGDSSISLGGAIIDDYEAVMVDPTIVDDSSSIYVGPPIIVNNPPISVAPAIIDETSPISVGPAFFNENMSVGPANIEGAISGDGAVGHTLYQFIINIGEMNVRGANMVADDETGPISVGPAIVDDTSPILVGPAIVDETSPISVGPAIVDDTNSISVGPAIIDESPAFDRSGPMTAGNAKVVGAISGKKAIGHTLCQFIINVDKVNTDERFLDLSQFPLSRINCDNIVDKWGPQ</sequence>
<evidence type="ECO:0000313" key="2">
    <source>
        <dbReference type="Proteomes" id="UP000838756"/>
    </source>
</evidence>
<name>A0A8S4SA14_9NEOP</name>
<dbReference type="AlphaFoldDB" id="A0A8S4SA14"/>
<protein>
    <submittedName>
        <fullName evidence="1">Jg22187 protein</fullName>
    </submittedName>
</protein>
<organism evidence="1 2">
    <name type="scientific">Pararge aegeria aegeria</name>
    <dbReference type="NCBI Taxonomy" id="348720"/>
    <lineage>
        <taxon>Eukaryota</taxon>
        <taxon>Metazoa</taxon>
        <taxon>Ecdysozoa</taxon>
        <taxon>Arthropoda</taxon>
        <taxon>Hexapoda</taxon>
        <taxon>Insecta</taxon>
        <taxon>Pterygota</taxon>
        <taxon>Neoptera</taxon>
        <taxon>Endopterygota</taxon>
        <taxon>Lepidoptera</taxon>
        <taxon>Glossata</taxon>
        <taxon>Ditrysia</taxon>
        <taxon>Papilionoidea</taxon>
        <taxon>Nymphalidae</taxon>
        <taxon>Satyrinae</taxon>
        <taxon>Satyrini</taxon>
        <taxon>Parargina</taxon>
        <taxon>Pararge</taxon>
    </lineage>
</organism>
<gene>
    <name evidence="1" type="primary">jg22187</name>
    <name evidence="1" type="ORF">PAEG_LOCUS22571</name>
</gene>
<comment type="caution">
    <text evidence="1">The sequence shown here is derived from an EMBL/GenBank/DDBJ whole genome shotgun (WGS) entry which is preliminary data.</text>
</comment>
<dbReference type="Proteomes" id="UP000838756">
    <property type="component" value="Unassembled WGS sequence"/>
</dbReference>
<dbReference type="OrthoDB" id="7488868at2759"/>
<reference evidence="1" key="1">
    <citation type="submission" date="2022-03" db="EMBL/GenBank/DDBJ databases">
        <authorList>
            <person name="Lindestad O."/>
        </authorList>
    </citation>
    <scope>NUCLEOTIDE SEQUENCE</scope>
</reference>
<proteinExistence type="predicted"/>
<dbReference type="EMBL" id="CAKXAJ010026065">
    <property type="protein sequence ID" value="CAH2253872.1"/>
    <property type="molecule type" value="Genomic_DNA"/>
</dbReference>
<evidence type="ECO:0000313" key="1">
    <source>
        <dbReference type="EMBL" id="CAH2253872.1"/>
    </source>
</evidence>